<dbReference type="Pfam" id="PF16460">
    <property type="entry name" value="Phage_TTP_11"/>
    <property type="match status" value="1"/>
</dbReference>
<dbReference type="EMBL" id="RFEW01000012">
    <property type="protein sequence ID" value="RSO57887.1"/>
    <property type="molecule type" value="Genomic_DNA"/>
</dbReference>
<reference evidence="2 3" key="1">
    <citation type="submission" date="2018-10" db="EMBL/GenBank/DDBJ databases">
        <title>GWAS and RNA-Seq identify cryptic mechanisms of antimicrobial resistance in Acinetobacter baumannii.</title>
        <authorList>
            <person name="Sahl J.W."/>
        </authorList>
    </citation>
    <scope>NUCLEOTIDE SEQUENCE [LARGE SCALE GENOMIC DNA]</scope>
    <source>
        <strain evidence="2 3">TG41884</strain>
    </source>
</reference>
<comment type="caution">
    <text evidence="2">The sequence shown here is derived from an EMBL/GenBank/DDBJ whole genome shotgun (WGS) entry which is preliminary data.</text>
</comment>
<dbReference type="Proteomes" id="UP000271320">
    <property type="component" value="Unassembled WGS sequence"/>
</dbReference>
<protein>
    <recommendedName>
        <fullName evidence="4">Phage tail protein</fullName>
    </recommendedName>
</protein>
<dbReference type="AlphaFoldDB" id="A0A429K1W6"/>
<accession>A0A429K1W6</accession>
<dbReference type="RefSeq" id="WP_057073449.1">
    <property type="nucleotide sequence ID" value="NZ_BKDB01000010.1"/>
</dbReference>
<evidence type="ECO:0000256" key="1">
    <source>
        <dbReference type="SAM" id="MobiDB-lite"/>
    </source>
</evidence>
<name>A0A429K1W6_ACIPI</name>
<dbReference type="InterPro" id="IPR032495">
    <property type="entry name" value="Phage_TTP_11"/>
</dbReference>
<feature type="region of interest" description="Disordered" evidence="1">
    <location>
        <begin position="48"/>
        <end position="68"/>
    </location>
</feature>
<evidence type="ECO:0000313" key="3">
    <source>
        <dbReference type="Proteomes" id="UP000271320"/>
    </source>
</evidence>
<dbReference type="Gene3D" id="4.10.410.40">
    <property type="match status" value="1"/>
</dbReference>
<gene>
    <name evidence="2" type="ORF">EA752_14815</name>
</gene>
<evidence type="ECO:0008006" key="4">
    <source>
        <dbReference type="Google" id="ProtNLM"/>
    </source>
</evidence>
<organism evidence="2 3">
    <name type="scientific">Acinetobacter pittii</name>
    <name type="common">Acinetobacter genomosp. 3</name>
    <dbReference type="NCBI Taxonomy" id="48296"/>
    <lineage>
        <taxon>Bacteria</taxon>
        <taxon>Pseudomonadati</taxon>
        <taxon>Pseudomonadota</taxon>
        <taxon>Gammaproteobacteria</taxon>
        <taxon>Moraxellales</taxon>
        <taxon>Moraxellaceae</taxon>
        <taxon>Acinetobacter</taxon>
        <taxon>Acinetobacter calcoaceticus/baumannii complex</taxon>
    </lineage>
</organism>
<proteinExistence type="predicted"/>
<sequence length="158" mass="17270">MGVLTQGTETWVKHGSPAVLTKIECITELSVGDDSVTEIETTCMEERESSTSEYGLVKPGEGSLKINTDPENETHVIILDLAQNKAKVEVFVGWSDGTAEPTLNGDIVTVPQGRSWTQFQAQLRKGPPIFDKDSLVNHTIPMKRQTPAFDTLKKQGTA</sequence>
<evidence type="ECO:0000313" key="2">
    <source>
        <dbReference type="EMBL" id="RSO57887.1"/>
    </source>
</evidence>